<keyword evidence="2" id="KW-0732">Signal</keyword>
<evidence type="ECO:0000256" key="1">
    <source>
        <dbReference type="SAM" id="Phobius"/>
    </source>
</evidence>
<feature type="transmembrane region" description="Helical" evidence="1">
    <location>
        <begin position="213"/>
        <end position="237"/>
    </location>
</feature>
<evidence type="ECO:0000256" key="2">
    <source>
        <dbReference type="SAM" id="SignalP"/>
    </source>
</evidence>
<keyword evidence="1" id="KW-1133">Transmembrane helix</keyword>
<organism evidence="3 4">
    <name type="scientific">Polypedilum vanderplanki</name>
    <name type="common">Sleeping chironomid midge</name>
    <dbReference type="NCBI Taxonomy" id="319348"/>
    <lineage>
        <taxon>Eukaryota</taxon>
        <taxon>Metazoa</taxon>
        <taxon>Ecdysozoa</taxon>
        <taxon>Arthropoda</taxon>
        <taxon>Hexapoda</taxon>
        <taxon>Insecta</taxon>
        <taxon>Pterygota</taxon>
        <taxon>Neoptera</taxon>
        <taxon>Endopterygota</taxon>
        <taxon>Diptera</taxon>
        <taxon>Nematocera</taxon>
        <taxon>Chironomoidea</taxon>
        <taxon>Chironomidae</taxon>
        <taxon>Chironominae</taxon>
        <taxon>Polypedilum</taxon>
        <taxon>Polypedilum</taxon>
    </lineage>
</organism>
<evidence type="ECO:0008006" key="5">
    <source>
        <dbReference type="Google" id="ProtNLM"/>
    </source>
</evidence>
<proteinExistence type="predicted"/>
<dbReference type="InterPro" id="IPR032675">
    <property type="entry name" value="LRR_dom_sf"/>
</dbReference>
<dbReference type="InterPro" id="IPR001611">
    <property type="entry name" value="Leu-rich_rpt"/>
</dbReference>
<evidence type="ECO:0000313" key="3">
    <source>
        <dbReference type="EMBL" id="KAG5683943.1"/>
    </source>
</evidence>
<comment type="caution">
    <text evidence="3">The sequence shown here is derived from an EMBL/GenBank/DDBJ whole genome shotgun (WGS) entry which is preliminary data.</text>
</comment>
<dbReference type="AlphaFoldDB" id="A0A9J6CPY5"/>
<dbReference type="Proteomes" id="UP001107558">
    <property type="component" value="Chromosome 1"/>
</dbReference>
<sequence>MSIFVILIEIAQQAQQLELNCKYNYDFQDYSCDVQNLQTTFTNRTVTNVIGKHFKRSDDKSVKNLFISTQNCPFLLLNLNQFFTNLQFLGVMKSNVQHLMSNDLNGLDELIHLDLSNNPIKQIGHDFFKEKSKILFVSFENCHLKKIDPEFMNNLKNLYSISFIGNDCISFEAYGRSEMILLKRMIIENCQENYQQNFAIGFIKKCEISKNSILDIIVTSIIIFLLILVLSLSTLYINIRKKYILE</sequence>
<name>A0A9J6CPY5_POLVA</name>
<feature type="signal peptide" evidence="2">
    <location>
        <begin position="1"/>
        <end position="16"/>
    </location>
</feature>
<dbReference type="PROSITE" id="PS51450">
    <property type="entry name" value="LRR"/>
    <property type="match status" value="1"/>
</dbReference>
<keyword evidence="1" id="KW-0472">Membrane</keyword>
<dbReference type="SUPFAM" id="SSF52058">
    <property type="entry name" value="L domain-like"/>
    <property type="match status" value="1"/>
</dbReference>
<gene>
    <name evidence="3" type="ORF">PVAND_013199</name>
</gene>
<dbReference type="EMBL" id="JADBJN010000001">
    <property type="protein sequence ID" value="KAG5683943.1"/>
    <property type="molecule type" value="Genomic_DNA"/>
</dbReference>
<feature type="chain" id="PRO_5039930693" description="Leucine rich repeat protein" evidence="2">
    <location>
        <begin position="17"/>
        <end position="246"/>
    </location>
</feature>
<evidence type="ECO:0000313" key="4">
    <source>
        <dbReference type="Proteomes" id="UP001107558"/>
    </source>
</evidence>
<dbReference type="Gene3D" id="3.80.10.10">
    <property type="entry name" value="Ribonuclease Inhibitor"/>
    <property type="match status" value="1"/>
</dbReference>
<keyword evidence="1" id="KW-0812">Transmembrane</keyword>
<protein>
    <recommendedName>
        <fullName evidence="5">Leucine rich repeat protein</fullName>
    </recommendedName>
</protein>
<accession>A0A9J6CPY5</accession>
<keyword evidence="4" id="KW-1185">Reference proteome</keyword>
<reference evidence="3" key="1">
    <citation type="submission" date="2021-03" db="EMBL/GenBank/DDBJ databases">
        <title>Chromosome level genome of the anhydrobiotic midge Polypedilum vanderplanki.</title>
        <authorList>
            <person name="Yoshida Y."/>
            <person name="Kikawada T."/>
            <person name="Gusev O."/>
        </authorList>
    </citation>
    <scope>NUCLEOTIDE SEQUENCE</scope>
    <source>
        <strain evidence="3">NIAS01</strain>
        <tissue evidence="3">Whole body or cell culture</tissue>
    </source>
</reference>